<dbReference type="EMBL" id="JAEEGC010000043">
    <property type="protein sequence ID" value="MBV7273371.1"/>
    <property type="molecule type" value="Genomic_DNA"/>
</dbReference>
<reference evidence="5" key="1">
    <citation type="submission" date="2020-12" db="EMBL/GenBank/DDBJ databases">
        <title>Clostridium thailandense sp. nov., a novel acetogenic bacterium isolated from peat land soil in Thailand.</title>
        <authorList>
            <person name="Chaikitkaew S."/>
            <person name="Birkeland N.K."/>
        </authorList>
    </citation>
    <scope>NUCLEOTIDE SEQUENCE</scope>
    <source>
        <strain evidence="5">PL3</strain>
    </source>
</reference>
<evidence type="ECO:0000313" key="5">
    <source>
        <dbReference type="EMBL" id="MBV7273371.1"/>
    </source>
</evidence>
<dbReference type="InterPro" id="IPR051315">
    <property type="entry name" value="Bact_Chemotaxis_CheA"/>
</dbReference>
<dbReference type="AlphaFoldDB" id="A0A949TTZ1"/>
<dbReference type="Pfam" id="PF07194">
    <property type="entry name" value="P2"/>
    <property type="match status" value="1"/>
</dbReference>
<comment type="caution">
    <text evidence="5">The sequence shown here is derived from an EMBL/GenBank/DDBJ whole genome shotgun (WGS) entry which is preliminary data.</text>
</comment>
<evidence type="ECO:0000313" key="6">
    <source>
        <dbReference type="Proteomes" id="UP000694308"/>
    </source>
</evidence>
<dbReference type="InterPro" id="IPR010808">
    <property type="entry name" value="CheA_P2-bd"/>
</dbReference>
<dbReference type="InterPro" id="IPR002645">
    <property type="entry name" value="STAS_dom"/>
</dbReference>
<protein>
    <submittedName>
        <fullName evidence="5">Hpt domain-containing protein</fullName>
    </submittedName>
</protein>
<dbReference type="PROSITE" id="PS50894">
    <property type="entry name" value="HPT"/>
    <property type="match status" value="1"/>
</dbReference>
<accession>A0A949TTZ1</accession>
<organism evidence="5 6">
    <name type="scientific">Clostridium thailandense</name>
    <dbReference type="NCBI Taxonomy" id="2794346"/>
    <lineage>
        <taxon>Bacteria</taxon>
        <taxon>Bacillati</taxon>
        <taxon>Bacillota</taxon>
        <taxon>Clostridia</taxon>
        <taxon>Eubacteriales</taxon>
        <taxon>Clostridiaceae</taxon>
        <taxon>Clostridium</taxon>
    </lineage>
</organism>
<evidence type="ECO:0000256" key="1">
    <source>
        <dbReference type="PROSITE-ProRule" id="PRU00110"/>
    </source>
</evidence>
<dbReference type="SMART" id="SM00073">
    <property type="entry name" value="HPT"/>
    <property type="match status" value="1"/>
</dbReference>
<dbReference type="CDD" id="cd00088">
    <property type="entry name" value="HPT"/>
    <property type="match status" value="1"/>
</dbReference>
<evidence type="ECO:0000259" key="4">
    <source>
        <dbReference type="PROSITE" id="PS50894"/>
    </source>
</evidence>
<evidence type="ECO:0000259" key="3">
    <source>
        <dbReference type="PROSITE" id="PS50801"/>
    </source>
</evidence>
<feature type="domain" description="HPt" evidence="4">
    <location>
        <begin position="1"/>
        <end position="100"/>
    </location>
</feature>
<feature type="coiled-coil region" evidence="2">
    <location>
        <begin position="298"/>
        <end position="325"/>
    </location>
</feature>
<keyword evidence="2" id="KW-0175">Coiled coil</keyword>
<keyword evidence="6" id="KW-1185">Reference proteome</keyword>
<dbReference type="InterPro" id="IPR008207">
    <property type="entry name" value="Sig_transdc_His_kin_Hpt_dom"/>
</dbReference>
<dbReference type="RefSeq" id="WP_218320402.1">
    <property type="nucleotide sequence ID" value="NZ_JAEEGC010000043.1"/>
</dbReference>
<dbReference type="GO" id="GO:0000155">
    <property type="term" value="F:phosphorelay sensor kinase activity"/>
    <property type="evidence" value="ECO:0007669"/>
    <property type="project" value="InterPro"/>
</dbReference>
<dbReference type="PROSITE" id="PS50801">
    <property type="entry name" value="STAS"/>
    <property type="match status" value="1"/>
</dbReference>
<keyword evidence="1" id="KW-0597">Phosphoprotein</keyword>
<feature type="domain" description="STAS" evidence="3">
    <location>
        <begin position="383"/>
        <end position="431"/>
    </location>
</feature>
<name>A0A949TTZ1_9CLOT</name>
<dbReference type="PANTHER" id="PTHR43395:SF10">
    <property type="entry name" value="CHEMOTAXIS PROTEIN CHEA"/>
    <property type="match status" value="1"/>
</dbReference>
<dbReference type="Pfam" id="PF01627">
    <property type="entry name" value="Hpt"/>
    <property type="match status" value="1"/>
</dbReference>
<dbReference type="PANTHER" id="PTHR43395">
    <property type="entry name" value="SENSOR HISTIDINE KINASE CHEA"/>
    <property type="match status" value="1"/>
</dbReference>
<gene>
    <name evidence="5" type="ORF">I6U48_10665</name>
</gene>
<dbReference type="Proteomes" id="UP000694308">
    <property type="component" value="Unassembled WGS sequence"/>
</dbReference>
<proteinExistence type="predicted"/>
<feature type="modified residue" description="Phosphohistidine" evidence="1">
    <location>
        <position position="43"/>
    </location>
</feature>
<sequence>MDTLLDVFFEETKELLEQAEIHLIGLEKLYSAEELNGLFRCIHSIKGSSATLDFREISTLSHKLEDILNYAREGKIELDSEVLACCFAAVDEIVTLFNLRRESYGEEINQTAIQRSQDVLILMDNIGSRINGYTNEKALKLEKEHIYKLEIENNIPKEYSNTYFVRVTLNTSDIMQSVTRFMIINAMSEIGKIMYSNPSLEFMTTSESSKLIDKYECIFNTEVDIEMLYNSIDFVNVKKISVTNITDEYLSKFEMNLSQEEVKSLLEVLSCFLELRTGFTEIRYSYEEKLRIVKLSEKNKKLLEIKNLNVEIQTLIKEIRAFLKLLLSAITIDSKDSLSILEDLYNLHICLTERIYETFKNKLIFKYIKLNSEGVKVERLSELSDKLNRTIFKYVAIDISKVKILETDELKKLIQLHKSFAEEGIKLYIINGGHYRKRLYNIIESIAVIEDIKQYIKELEAVTGNDFILK</sequence>
<evidence type="ECO:0000256" key="2">
    <source>
        <dbReference type="SAM" id="Coils"/>
    </source>
</evidence>